<reference evidence="7 8" key="1">
    <citation type="submission" date="2017-09" db="EMBL/GenBank/DDBJ databases">
        <title>Bacterial strain isolated from the female urinary microbiota.</title>
        <authorList>
            <person name="Thomas-White K."/>
            <person name="Kumar N."/>
            <person name="Forster S."/>
            <person name="Putonti C."/>
            <person name="Lawley T."/>
            <person name="Wolfe A.J."/>
        </authorList>
    </citation>
    <scope>NUCLEOTIDE SEQUENCE [LARGE SCALE GENOMIC DNA]</scope>
    <source>
        <strain evidence="7 8">UMB0852</strain>
    </source>
</reference>
<dbReference type="InterPro" id="IPR050515">
    <property type="entry name" value="Beta-lactam/transpept"/>
</dbReference>
<dbReference type="InterPro" id="IPR036138">
    <property type="entry name" value="PBP_dimer_sf"/>
</dbReference>
<dbReference type="STRING" id="84521.SAMN04487994_10188"/>
<evidence type="ECO:0000313" key="8">
    <source>
        <dbReference type="Proteomes" id="UP000235682"/>
    </source>
</evidence>
<keyword evidence="4" id="KW-0812">Transmembrane</keyword>
<dbReference type="Proteomes" id="UP000235682">
    <property type="component" value="Unassembled WGS sequence"/>
</dbReference>
<feature type="transmembrane region" description="Helical" evidence="4">
    <location>
        <begin position="20"/>
        <end position="41"/>
    </location>
</feature>
<dbReference type="Gene3D" id="3.30.70.2110">
    <property type="match status" value="1"/>
</dbReference>
<evidence type="ECO:0000256" key="3">
    <source>
        <dbReference type="ARBA" id="ARBA00023136"/>
    </source>
</evidence>
<evidence type="ECO:0000256" key="1">
    <source>
        <dbReference type="ARBA" id="ARBA00004162"/>
    </source>
</evidence>
<dbReference type="PANTHER" id="PTHR30627">
    <property type="entry name" value="PEPTIDOGLYCAN D,D-TRANSPEPTIDASE"/>
    <property type="match status" value="1"/>
</dbReference>
<dbReference type="Pfam" id="PF03717">
    <property type="entry name" value="PBP_dimer"/>
    <property type="match status" value="1"/>
</dbReference>
<evidence type="ECO:0000256" key="4">
    <source>
        <dbReference type="SAM" id="Phobius"/>
    </source>
</evidence>
<proteinExistence type="inferred from homology"/>
<keyword evidence="4" id="KW-1133">Transmembrane helix</keyword>
<dbReference type="RefSeq" id="WP_102233304.1">
    <property type="nucleotide sequence ID" value="NZ_PNHE01000005.1"/>
</dbReference>
<dbReference type="SUPFAM" id="SSF56519">
    <property type="entry name" value="Penicillin binding protein dimerisation domain"/>
    <property type="match status" value="1"/>
</dbReference>
<dbReference type="GO" id="GO:0005886">
    <property type="term" value="C:plasma membrane"/>
    <property type="evidence" value="ECO:0007669"/>
    <property type="project" value="UniProtKB-SubCell"/>
</dbReference>
<dbReference type="InterPro" id="IPR001460">
    <property type="entry name" value="PCN-bd_Tpept"/>
</dbReference>
<name>A0A2N6SP89_9LACT</name>
<protein>
    <submittedName>
        <fullName evidence="7">Penicillin-binding protein 2</fullName>
    </submittedName>
</protein>
<dbReference type="AlphaFoldDB" id="A0A2N6SP89"/>
<dbReference type="Pfam" id="PF00905">
    <property type="entry name" value="Transpeptidase"/>
    <property type="match status" value="1"/>
</dbReference>
<feature type="domain" description="Penicillin-binding protein dimerisation" evidence="6">
    <location>
        <begin position="64"/>
        <end position="206"/>
    </location>
</feature>
<dbReference type="Gene3D" id="3.40.710.10">
    <property type="entry name" value="DD-peptidase/beta-lactamase superfamily"/>
    <property type="match status" value="1"/>
</dbReference>
<dbReference type="GO" id="GO:0071555">
    <property type="term" value="P:cell wall organization"/>
    <property type="evidence" value="ECO:0007669"/>
    <property type="project" value="TreeGrafter"/>
</dbReference>
<feature type="domain" description="Penicillin-binding protein transpeptidase" evidence="5">
    <location>
        <begin position="245"/>
        <end position="543"/>
    </location>
</feature>
<dbReference type="GO" id="GO:0008658">
    <property type="term" value="F:penicillin binding"/>
    <property type="evidence" value="ECO:0007669"/>
    <property type="project" value="InterPro"/>
</dbReference>
<keyword evidence="3 4" id="KW-0472">Membrane</keyword>
<comment type="subcellular location">
    <subcellularLocation>
        <location evidence="1">Cell membrane</location>
        <topology evidence="1">Single-pass membrane protein</topology>
    </subcellularLocation>
</comment>
<evidence type="ECO:0000259" key="5">
    <source>
        <dbReference type="Pfam" id="PF00905"/>
    </source>
</evidence>
<dbReference type="Gene3D" id="3.90.1310.10">
    <property type="entry name" value="Penicillin-binding protein 2a (Domain 2)"/>
    <property type="match status" value="1"/>
</dbReference>
<evidence type="ECO:0000313" key="7">
    <source>
        <dbReference type="EMBL" id="PMC58881.1"/>
    </source>
</evidence>
<dbReference type="SUPFAM" id="SSF56601">
    <property type="entry name" value="beta-lactamase/transpeptidase-like"/>
    <property type="match status" value="1"/>
</dbReference>
<keyword evidence="8" id="KW-1185">Reference proteome</keyword>
<gene>
    <name evidence="7" type="ORF">CJ205_02190</name>
</gene>
<dbReference type="EMBL" id="PNHE01000005">
    <property type="protein sequence ID" value="PMC58881.1"/>
    <property type="molecule type" value="Genomic_DNA"/>
</dbReference>
<comment type="similarity">
    <text evidence="2">Belongs to the transpeptidase family.</text>
</comment>
<organism evidence="7 8">
    <name type="scientific">Dolosicoccus paucivorans</name>
    <dbReference type="NCBI Taxonomy" id="84521"/>
    <lineage>
        <taxon>Bacteria</taxon>
        <taxon>Bacillati</taxon>
        <taxon>Bacillota</taxon>
        <taxon>Bacilli</taxon>
        <taxon>Lactobacillales</taxon>
        <taxon>Aerococcaceae</taxon>
        <taxon>Dolosicoccus</taxon>
    </lineage>
</organism>
<dbReference type="PANTHER" id="PTHR30627:SF26">
    <property type="entry name" value="PENICILLIN-BINDING PROTEIN 2B"/>
    <property type="match status" value="1"/>
</dbReference>
<evidence type="ECO:0000259" key="6">
    <source>
        <dbReference type="Pfam" id="PF03717"/>
    </source>
</evidence>
<dbReference type="InterPro" id="IPR012338">
    <property type="entry name" value="Beta-lactam/transpept-like"/>
</dbReference>
<dbReference type="InterPro" id="IPR005311">
    <property type="entry name" value="PBP_dimer"/>
</dbReference>
<comment type="caution">
    <text evidence="7">The sequence shown here is derived from an EMBL/GenBank/DDBJ whole genome shotgun (WGS) entry which is preliminary data.</text>
</comment>
<evidence type="ECO:0000256" key="2">
    <source>
        <dbReference type="ARBA" id="ARBA00007171"/>
    </source>
</evidence>
<accession>A0A2N6SP89</accession>
<sequence length="554" mass="61739">MSKRFSPVSNAEKRKNLMSLQWLVYIVSIIIIARLVQIGGFHTVDGVDLTQRADQLTQRSSVEDVKRGSIFDASRQPLAVDTTSYSIHASLDPDAKDFVKDPQKTAAMLSKHIDLSYDELLEILSQPDRSQVEFGPKGQQLTYETKKVIESYQLPGISFTLQQKRLHNYPHFASHLLGIVKRDEGGTRRGDSGIEEAYDDILGGRVEGDSQDIYLTLDRQYQLPLEDVLQENFERYHPRSIVGYLVDAKTGKLLAAGQRPTFNLDTLEGLEDEWKSLLVGNAYEPGSTIKSLVMGVALQDQVIRLNDKFESGSVRVYDQIVKDYQETGWGTITYKDGFAHSSNVAMVNIVEKMGPDRWVEILENFGFGQGTGSRLSDEIDGMLSFDNPVSKVMSGFGQGFLATPMQLIQAFSSIGNGGQMLKIQYIDSIGQPNKATYQPVILGEPFSPEVARQVLELMVHAVEMPGGTASNFNHPQVKVAAKTGTAEIADEEGTGYLTGRNEYYFSVISFFPADNPQYMLYLAIERPQTDELIGGTTILGHVFKDFVDQIYTYN</sequence>